<proteinExistence type="predicted"/>
<dbReference type="Proteomes" id="UP000827284">
    <property type="component" value="Unassembled WGS sequence"/>
</dbReference>
<dbReference type="EMBL" id="BQFW01000010">
    <property type="protein sequence ID" value="GJJ74981.1"/>
    <property type="molecule type" value="Genomic_DNA"/>
</dbReference>
<organism evidence="1 2">
    <name type="scientific">Entomortierella parvispora</name>
    <dbReference type="NCBI Taxonomy" id="205924"/>
    <lineage>
        <taxon>Eukaryota</taxon>
        <taxon>Fungi</taxon>
        <taxon>Fungi incertae sedis</taxon>
        <taxon>Mucoromycota</taxon>
        <taxon>Mortierellomycotina</taxon>
        <taxon>Mortierellomycetes</taxon>
        <taxon>Mortierellales</taxon>
        <taxon>Mortierellaceae</taxon>
        <taxon>Entomortierella</taxon>
    </lineage>
</organism>
<reference evidence="1" key="1">
    <citation type="submission" date="2021-11" db="EMBL/GenBank/DDBJ databases">
        <authorList>
            <person name="Herlambang A."/>
            <person name="Guo Y."/>
            <person name="Takashima Y."/>
            <person name="Nishizawa T."/>
        </authorList>
    </citation>
    <scope>NUCLEOTIDE SEQUENCE</scope>
    <source>
        <strain evidence="1">E1425</strain>
    </source>
</reference>
<dbReference type="AlphaFoldDB" id="A0A9P3LY30"/>
<reference evidence="1" key="2">
    <citation type="journal article" date="2022" name="Microbiol. Resour. Announc.">
        <title>Whole-Genome Sequence of Entomortierella parvispora E1425, a Mucoromycotan Fungus Associated with Burkholderiaceae-Related Endosymbiotic Bacteria.</title>
        <authorList>
            <person name="Herlambang A."/>
            <person name="Guo Y."/>
            <person name="Takashima Y."/>
            <person name="Narisawa K."/>
            <person name="Ohta H."/>
            <person name="Nishizawa T."/>
        </authorList>
    </citation>
    <scope>NUCLEOTIDE SEQUENCE</scope>
    <source>
        <strain evidence="1">E1425</strain>
    </source>
</reference>
<keyword evidence="2" id="KW-1185">Reference proteome</keyword>
<accession>A0A9P3LY30</accession>
<comment type="caution">
    <text evidence="1">The sequence shown here is derived from an EMBL/GenBank/DDBJ whole genome shotgun (WGS) entry which is preliminary data.</text>
</comment>
<protein>
    <submittedName>
        <fullName evidence="1">Uncharacterized protein</fullName>
    </submittedName>
</protein>
<sequence>MAKSPHVAGYYFSQMFSFHNVRDVGYTGLQPRSDSKGNSIVHAAFSSFQNGTTTTHPNCHNGADYGPGVSCAVDIIGNYDHTYNLVVQLVQDTTWRGALVDAVTGTSTVIGEWTLPKGSGKLNNANTGFVEYYPWNGKSKADIVCGTLPHSESTFYDPTSTTAGTGNGSVYGIFEYNDAGCKGKTGFSSTKVPGGYNIKVGF</sequence>
<gene>
    <name evidence="1" type="ORF">EMPS_07339</name>
</gene>
<evidence type="ECO:0000313" key="1">
    <source>
        <dbReference type="EMBL" id="GJJ74981.1"/>
    </source>
</evidence>
<name>A0A9P3LY30_9FUNG</name>
<evidence type="ECO:0000313" key="2">
    <source>
        <dbReference type="Proteomes" id="UP000827284"/>
    </source>
</evidence>
<dbReference type="OrthoDB" id="5576763at2759"/>